<comment type="caution">
    <text evidence="8">The sequence shown here is derived from an EMBL/GenBank/DDBJ whole genome shotgun (WGS) entry which is preliminary data.</text>
</comment>
<comment type="similarity">
    <text evidence="7">Belongs to the class I-like SAM-binding methyltransferase superfamily. rRNA adenine N(6)-methyltransferase family.</text>
</comment>
<dbReference type="Pfam" id="PF00398">
    <property type="entry name" value="RrnaAD"/>
    <property type="match status" value="1"/>
</dbReference>
<keyword evidence="2 7" id="KW-0489">Methyltransferase</keyword>
<keyword evidence="4 7" id="KW-0949">S-adenosyl-L-methionine</keyword>
<name>A0A9P8PVI9_WICPI</name>
<dbReference type="InterPro" id="IPR023165">
    <property type="entry name" value="rRNA_Ade_diMease-like_C"/>
</dbReference>
<dbReference type="GO" id="GO:0008168">
    <property type="term" value="F:methyltransferase activity"/>
    <property type="evidence" value="ECO:0007669"/>
    <property type="project" value="UniProtKB-KW"/>
</dbReference>
<evidence type="ECO:0000256" key="7">
    <source>
        <dbReference type="RuleBase" id="RU362106"/>
    </source>
</evidence>
<dbReference type="GO" id="GO:0003723">
    <property type="term" value="F:RNA binding"/>
    <property type="evidence" value="ECO:0007669"/>
    <property type="project" value="UniProtKB-KW"/>
</dbReference>
<gene>
    <name evidence="8" type="ORF">WICPIJ_008765</name>
</gene>
<proteinExistence type="inferred from homology"/>
<dbReference type="GO" id="GO:0032259">
    <property type="term" value="P:methylation"/>
    <property type="evidence" value="ECO:0007669"/>
    <property type="project" value="UniProtKB-KW"/>
</dbReference>
<protein>
    <recommendedName>
        <fullName evidence="7">rRNA adenine N(6)-methyltransferase</fullName>
        <ecNumber evidence="7">2.1.1.-</ecNumber>
    </recommendedName>
</protein>
<keyword evidence="5" id="KW-0694">RNA-binding</keyword>
<reference evidence="8" key="2">
    <citation type="submission" date="2021-01" db="EMBL/GenBank/DDBJ databases">
        <authorList>
            <person name="Schikora-Tamarit M.A."/>
        </authorList>
    </citation>
    <scope>NUCLEOTIDE SEQUENCE</scope>
    <source>
        <strain evidence="8">CBS2887</strain>
    </source>
</reference>
<keyword evidence="7" id="KW-0698">rRNA processing</keyword>
<evidence type="ECO:0000256" key="5">
    <source>
        <dbReference type="ARBA" id="ARBA00022884"/>
    </source>
</evidence>
<dbReference type="GO" id="GO:0034245">
    <property type="term" value="C:mitochondrial DNA-directed RNA polymerase complex"/>
    <property type="evidence" value="ECO:0007669"/>
    <property type="project" value="TreeGrafter"/>
</dbReference>
<dbReference type="GO" id="GO:0005759">
    <property type="term" value="C:mitochondrial matrix"/>
    <property type="evidence" value="ECO:0007669"/>
    <property type="project" value="TreeGrafter"/>
</dbReference>
<dbReference type="InterPro" id="IPR029063">
    <property type="entry name" value="SAM-dependent_MTases_sf"/>
</dbReference>
<accession>A0A9P8PVI9</accession>
<dbReference type="AlphaFoldDB" id="A0A9P8PVI9"/>
<keyword evidence="9" id="KW-1185">Reference proteome</keyword>
<dbReference type="OrthoDB" id="16079at2759"/>
<evidence type="ECO:0000256" key="2">
    <source>
        <dbReference type="ARBA" id="ARBA00022603"/>
    </source>
</evidence>
<dbReference type="SUPFAM" id="SSF53335">
    <property type="entry name" value="S-adenosyl-L-methionine-dependent methyltransferases"/>
    <property type="match status" value="1"/>
</dbReference>
<evidence type="ECO:0000256" key="4">
    <source>
        <dbReference type="ARBA" id="ARBA00022691"/>
    </source>
</evidence>
<dbReference type="GO" id="GO:0034246">
    <property type="term" value="F:mitochondrial transcription factor activity"/>
    <property type="evidence" value="ECO:0007669"/>
    <property type="project" value="TreeGrafter"/>
</dbReference>
<dbReference type="PANTHER" id="PTHR11727">
    <property type="entry name" value="DIMETHYLADENOSINE TRANSFERASE"/>
    <property type="match status" value="1"/>
</dbReference>
<dbReference type="PANTHER" id="PTHR11727:SF17">
    <property type="entry name" value="DIMETHYLADENOSINE TRANSFERASE 1, MITOCHONDRIAL"/>
    <property type="match status" value="1"/>
</dbReference>
<dbReference type="Gene3D" id="3.40.50.150">
    <property type="entry name" value="Vaccinia Virus protein VP39"/>
    <property type="match status" value="1"/>
</dbReference>
<dbReference type="Gene3D" id="1.10.8.100">
    <property type="entry name" value="Ribosomal RNA adenine dimethylase-like, domain 2"/>
    <property type="match status" value="1"/>
</dbReference>
<dbReference type="GO" id="GO:0006391">
    <property type="term" value="P:transcription initiation at mitochondrial promoter"/>
    <property type="evidence" value="ECO:0007669"/>
    <property type="project" value="TreeGrafter"/>
</dbReference>
<dbReference type="InterPro" id="IPR001737">
    <property type="entry name" value="KsgA/Erm"/>
</dbReference>
<dbReference type="Proteomes" id="UP000774326">
    <property type="component" value="Unassembled WGS sequence"/>
</dbReference>
<dbReference type="EC" id="2.1.1.-" evidence="7"/>
<reference evidence="8" key="1">
    <citation type="journal article" date="2021" name="Open Biol.">
        <title>Shared evolutionary footprints suggest mitochondrial oxidative damage underlies multiple complex I losses in fungi.</title>
        <authorList>
            <person name="Schikora-Tamarit M.A."/>
            <person name="Marcet-Houben M."/>
            <person name="Nosek J."/>
            <person name="Gabaldon T."/>
        </authorList>
    </citation>
    <scope>NUCLEOTIDE SEQUENCE</scope>
    <source>
        <strain evidence="8">CBS2887</strain>
    </source>
</reference>
<dbReference type="EMBL" id="JAEUBG010005040">
    <property type="protein sequence ID" value="KAH3678937.1"/>
    <property type="molecule type" value="Genomic_DNA"/>
</dbReference>
<evidence type="ECO:0000256" key="1">
    <source>
        <dbReference type="ARBA" id="ARBA00004173"/>
    </source>
</evidence>
<comment type="subcellular location">
    <subcellularLocation>
        <location evidence="1">Mitochondrion</location>
    </subcellularLocation>
</comment>
<evidence type="ECO:0000313" key="9">
    <source>
        <dbReference type="Proteomes" id="UP000774326"/>
    </source>
</evidence>
<organism evidence="8 9">
    <name type="scientific">Wickerhamomyces pijperi</name>
    <name type="common">Yeast</name>
    <name type="synonym">Pichia pijperi</name>
    <dbReference type="NCBI Taxonomy" id="599730"/>
    <lineage>
        <taxon>Eukaryota</taxon>
        <taxon>Fungi</taxon>
        <taxon>Dikarya</taxon>
        <taxon>Ascomycota</taxon>
        <taxon>Saccharomycotina</taxon>
        <taxon>Saccharomycetes</taxon>
        <taxon>Phaffomycetales</taxon>
        <taxon>Wickerhamomycetaceae</taxon>
        <taxon>Wickerhamomyces</taxon>
    </lineage>
</organism>
<comment type="function">
    <text evidence="6">Mitochondrial transcription factor that confers selective promoter recognition on the core subunit of the yeast mitochondrial RNA polymerase. Interacts with DNA in a non-specific manner.</text>
</comment>
<dbReference type="GO" id="GO:0006364">
    <property type="term" value="P:rRNA processing"/>
    <property type="evidence" value="ECO:0007669"/>
    <property type="project" value="UniProtKB-KW"/>
</dbReference>
<keyword evidence="3 7" id="KW-0808">Transferase</keyword>
<sequence>MAIKIPIPRGVKLKNYYHASFMKNGDVAVDRLDYKEYGSDLRILDVYSSNLIFSTALHNKLQPAQHILMENRIDYSKHIQQYLPQLPQGHTFEHIPLSPFEWKSYLSITEPQSTILDPGFQSRDHIHSKLLLTGTVNSERLIMQWYACMGNQNWIQRFGNIRMLLWVPEASAIKLLADPGMKTRGKCSIVREAFSDSTLLAVAESSRLNKFPARVLEADSPLLFKESDVSGPKHPLALLEINPKDHSLEDILSWDYVTKNLMILKKKTVGESIKNLGPGSDQFFKQHIPEHLWNKTVSDLTATEFMEITRMFDLWPFKPDFLIDGMIDQID</sequence>
<evidence type="ECO:0000256" key="6">
    <source>
        <dbReference type="ARBA" id="ARBA00024915"/>
    </source>
</evidence>
<evidence type="ECO:0000313" key="8">
    <source>
        <dbReference type="EMBL" id="KAH3678937.1"/>
    </source>
</evidence>
<evidence type="ECO:0000256" key="3">
    <source>
        <dbReference type="ARBA" id="ARBA00022679"/>
    </source>
</evidence>